<evidence type="ECO:0000256" key="2">
    <source>
        <dbReference type="ARBA" id="ARBA00022692"/>
    </source>
</evidence>
<dbReference type="PANTHER" id="PTHR42718">
    <property type="entry name" value="MAJOR FACILITATOR SUPERFAMILY MULTIDRUG TRANSPORTER MFSC"/>
    <property type="match status" value="1"/>
</dbReference>
<dbReference type="InterPro" id="IPR020846">
    <property type="entry name" value="MFS_dom"/>
</dbReference>
<evidence type="ECO:0000259" key="7">
    <source>
        <dbReference type="PROSITE" id="PS50850"/>
    </source>
</evidence>
<dbReference type="InterPro" id="IPR036259">
    <property type="entry name" value="MFS_trans_sf"/>
</dbReference>
<evidence type="ECO:0000313" key="8">
    <source>
        <dbReference type="EMBL" id="KAI3402952.1"/>
    </source>
</evidence>
<proteinExistence type="predicted"/>
<feature type="compositionally biased region" description="Low complexity" evidence="5">
    <location>
        <begin position="1"/>
        <end position="22"/>
    </location>
</feature>
<dbReference type="PANTHER" id="PTHR42718:SF1">
    <property type="entry name" value="LOW AFFINITY AMMONIUM TRANSPORTER"/>
    <property type="match status" value="1"/>
</dbReference>
<feature type="transmembrane region" description="Helical" evidence="6">
    <location>
        <begin position="141"/>
        <end position="161"/>
    </location>
</feature>
<feature type="transmembrane region" description="Helical" evidence="6">
    <location>
        <begin position="233"/>
        <end position="253"/>
    </location>
</feature>
<feature type="transmembrane region" description="Helical" evidence="6">
    <location>
        <begin position="397"/>
        <end position="415"/>
    </location>
</feature>
<feature type="transmembrane region" description="Helical" evidence="6">
    <location>
        <begin position="372"/>
        <end position="390"/>
    </location>
</feature>
<keyword evidence="3 6" id="KW-1133">Transmembrane helix</keyword>
<feature type="transmembrane region" description="Helical" evidence="6">
    <location>
        <begin position="202"/>
        <end position="221"/>
    </location>
</feature>
<dbReference type="Gene3D" id="1.20.1250.20">
    <property type="entry name" value="MFS general substrate transporter like domains"/>
    <property type="match status" value="2"/>
</dbReference>
<protein>
    <recommendedName>
        <fullName evidence="7">Major facilitator superfamily (MFS) profile domain-containing protein</fullName>
    </recommendedName>
</protein>
<dbReference type="Pfam" id="PF07690">
    <property type="entry name" value="MFS_1"/>
    <property type="match status" value="1"/>
</dbReference>
<comment type="caution">
    <text evidence="8">The sequence shown here is derived from an EMBL/GenBank/DDBJ whole genome shotgun (WGS) entry which is preliminary data.</text>
</comment>
<dbReference type="PROSITE" id="PS50850">
    <property type="entry name" value="MFS"/>
    <property type="match status" value="1"/>
</dbReference>
<dbReference type="GeneID" id="73381820"/>
<dbReference type="GO" id="GO:0022857">
    <property type="term" value="F:transmembrane transporter activity"/>
    <property type="evidence" value="ECO:0007669"/>
    <property type="project" value="InterPro"/>
</dbReference>
<keyword evidence="2 6" id="KW-0812">Transmembrane</keyword>
<feature type="transmembrane region" description="Helical" evidence="6">
    <location>
        <begin position="463"/>
        <end position="485"/>
    </location>
</feature>
<feature type="region of interest" description="Disordered" evidence="5">
    <location>
        <begin position="1"/>
        <end position="35"/>
    </location>
</feature>
<dbReference type="SUPFAM" id="SSF103473">
    <property type="entry name" value="MFS general substrate transporter"/>
    <property type="match status" value="1"/>
</dbReference>
<comment type="subcellular location">
    <subcellularLocation>
        <location evidence="1">Membrane</location>
        <topology evidence="1">Multi-pass membrane protein</topology>
    </subcellularLocation>
</comment>
<feature type="transmembrane region" description="Helical" evidence="6">
    <location>
        <begin position="296"/>
        <end position="314"/>
    </location>
</feature>
<dbReference type="RefSeq" id="XP_049178699.1">
    <property type="nucleotide sequence ID" value="XM_049325620.1"/>
</dbReference>
<evidence type="ECO:0000256" key="4">
    <source>
        <dbReference type="ARBA" id="ARBA00023136"/>
    </source>
</evidence>
<dbReference type="AlphaFoldDB" id="A0AAI9STU8"/>
<dbReference type="EMBL" id="JAHUZD010000139">
    <property type="protein sequence ID" value="KAI3402952.1"/>
    <property type="molecule type" value="Genomic_DNA"/>
</dbReference>
<dbReference type="Proteomes" id="UP001202479">
    <property type="component" value="Unassembled WGS sequence"/>
</dbReference>
<dbReference type="InterPro" id="IPR011701">
    <property type="entry name" value="MFS"/>
</dbReference>
<feature type="domain" description="Major facilitator superfamily (MFS) profile" evidence="7">
    <location>
        <begin position="73"/>
        <end position="531"/>
    </location>
</feature>
<organism evidence="8 9">
    <name type="scientific">Candida oxycetoniae</name>
    <dbReference type="NCBI Taxonomy" id="497107"/>
    <lineage>
        <taxon>Eukaryota</taxon>
        <taxon>Fungi</taxon>
        <taxon>Dikarya</taxon>
        <taxon>Ascomycota</taxon>
        <taxon>Saccharomycotina</taxon>
        <taxon>Pichiomycetes</taxon>
        <taxon>Debaryomycetaceae</taxon>
        <taxon>Candida/Lodderomyces clade</taxon>
        <taxon>Candida</taxon>
    </lineage>
</organism>
<feature type="transmembrane region" description="Helical" evidence="6">
    <location>
        <begin position="505"/>
        <end position="524"/>
    </location>
</feature>
<evidence type="ECO:0000313" key="9">
    <source>
        <dbReference type="Proteomes" id="UP001202479"/>
    </source>
</evidence>
<keyword evidence="4 6" id="KW-0472">Membrane</keyword>
<feature type="transmembrane region" description="Helical" evidence="6">
    <location>
        <begin position="427"/>
        <end position="451"/>
    </location>
</feature>
<feature type="transmembrane region" description="Helical" evidence="6">
    <location>
        <begin position="334"/>
        <end position="352"/>
    </location>
</feature>
<feature type="transmembrane region" description="Helical" evidence="6">
    <location>
        <begin position="111"/>
        <end position="129"/>
    </location>
</feature>
<keyword evidence="9" id="KW-1185">Reference proteome</keyword>
<gene>
    <name evidence="8" type="ORF">KGF56_004205</name>
</gene>
<evidence type="ECO:0000256" key="3">
    <source>
        <dbReference type="ARBA" id="ARBA00022989"/>
    </source>
</evidence>
<name>A0AAI9STU8_9ASCO</name>
<reference evidence="8" key="1">
    <citation type="journal article" date="2022" name="DNA Res.">
        <title>Genome analysis of five recently described species of the CUG-Ser clade uncovers Candida theae as a new hybrid lineage with pathogenic potential in the Candida parapsilosis species complex.</title>
        <authorList>
            <person name="Mixao V."/>
            <person name="Del Olmo V."/>
            <person name="Hegedusova E."/>
            <person name="Saus E."/>
            <person name="Pryszcz L."/>
            <person name="Cillingova A."/>
            <person name="Nosek J."/>
            <person name="Gabaldon T."/>
        </authorList>
    </citation>
    <scope>NUCLEOTIDE SEQUENCE</scope>
    <source>
        <strain evidence="8">CBS 10844</strain>
    </source>
</reference>
<accession>A0AAI9STU8</accession>
<feature type="transmembrane region" description="Helical" evidence="6">
    <location>
        <begin position="265"/>
        <end position="284"/>
    </location>
</feature>
<dbReference type="CDD" id="cd17476">
    <property type="entry name" value="MFS_Amf1_MDR_like"/>
    <property type="match status" value="1"/>
</dbReference>
<sequence length="546" mass="59531">MAQNEAATAVEAEAEAEATAVAHTPVFESEESTPRNSIINTEASLYSQDSSKESVYQSEPSFNEITFLHECTFIFFMCMSQLLTQAANAQTMPTMVQLGRTFKVSNQPGEVSWFSAAYSLTVGTFILISGRLGDMFGYKKLYVIGYIWFGIFSLLVGFSGFTTSTEFFTTMRGLQGIGPAIMMPNSQALIGNFYPTSFRKNFCFACFGATAPVGFIIGALFSGMFADLTTWKWTFWTCGIISILLALLAVFVIPNKIGSKSGGKFDYWGSIVGVTGLVLINFAFNQGPNVGWNVVYVYVLLIVGFAFMCAFHFIEKHVEDPLVPPSVLRGDTGYILACISAGWSCFGVWLYYMFRWALLVDKDSAIMSAVKNIPAGPVGMIAAVVTAVLLTKVPSAFVMFFAMIAFLVGVIIMGTRPVGQIFWAQKFVSMLIQPIGMDMSFPAGVILLSAALPRHQQGIAGSLVSTFVNYSISIGLGFAGTVEYYTTKGKEPGFETTVLGIRNAYRMGMGLAGFGLVVSTVYLLKQLKEIKKKAVEEKQIKGDNII</sequence>
<evidence type="ECO:0000256" key="1">
    <source>
        <dbReference type="ARBA" id="ARBA00004141"/>
    </source>
</evidence>
<evidence type="ECO:0000256" key="6">
    <source>
        <dbReference type="SAM" id="Phobius"/>
    </source>
</evidence>
<dbReference type="GO" id="GO:0016020">
    <property type="term" value="C:membrane"/>
    <property type="evidence" value="ECO:0007669"/>
    <property type="project" value="UniProtKB-SubCell"/>
</dbReference>
<evidence type="ECO:0000256" key="5">
    <source>
        <dbReference type="SAM" id="MobiDB-lite"/>
    </source>
</evidence>